<evidence type="ECO:0000313" key="1">
    <source>
        <dbReference type="EMBL" id="CAI9174465.1"/>
    </source>
</evidence>
<keyword evidence="2" id="KW-1185">Reference proteome</keyword>
<proteinExistence type="predicted"/>
<gene>
    <name evidence="1" type="ORF">MRATA1EN1_LOCUS23427</name>
</gene>
<reference evidence="1" key="1">
    <citation type="submission" date="2023-04" db="EMBL/GenBank/DDBJ databases">
        <authorList>
            <consortium name="ELIXIR-Norway"/>
        </authorList>
    </citation>
    <scope>NUCLEOTIDE SEQUENCE [LARGE SCALE GENOMIC DNA]</scope>
</reference>
<organism evidence="1 2">
    <name type="scientific">Rangifer tarandus platyrhynchus</name>
    <name type="common">Svalbard reindeer</name>
    <dbReference type="NCBI Taxonomy" id="3082113"/>
    <lineage>
        <taxon>Eukaryota</taxon>
        <taxon>Metazoa</taxon>
        <taxon>Chordata</taxon>
        <taxon>Craniata</taxon>
        <taxon>Vertebrata</taxon>
        <taxon>Euteleostomi</taxon>
        <taxon>Mammalia</taxon>
        <taxon>Eutheria</taxon>
        <taxon>Laurasiatheria</taxon>
        <taxon>Artiodactyla</taxon>
        <taxon>Ruminantia</taxon>
        <taxon>Pecora</taxon>
        <taxon>Cervidae</taxon>
        <taxon>Odocoileinae</taxon>
        <taxon>Rangifer</taxon>
    </lineage>
</organism>
<name>A0ABN8ZKM0_RANTA</name>
<evidence type="ECO:0000313" key="2">
    <source>
        <dbReference type="Proteomes" id="UP001176941"/>
    </source>
</evidence>
<dbReference type="EMBL" id="OX459940">
    <property type="protein sequence ID" value="CAI9174465.1"/>
    <property type="molecule type" value="Genomic_DNA"/>
</dbReference>
<dbReference type="Proteomes" id="UP001176941">
    <property type="component" value="Chromosome 4"/>
</dbReference>
<accession>A0ABN8ZKM0</accession>
<evidence type="ECO:0008006" key="3">
    <source>
        <dbReference type="Google" id="ProtNLM"/>
    </source>
</evidence>
<protein>
    <recommendedName>
        <fullName evidence="3">Secreted protein</fullName>
    </recommendedName>
</protein>
<sequence length="112" mass="13046">MCFVFINPRKKLVPLVMLLYKCGQCGAKRLNNMHRVVHFVVVLEVECSQRALKPVFCTMMLVTDSRSWPISCRVLWVLVVWVRYSSIMRKDRSSINSVEESCVERPLSVKHC</sequence>